<organism evidence="2 3">
    <name type="scientific">Nannochloropsis salina CCMP1776</name>
    <dbReference type="NCBI Taxonomy" id="1027361"/>
    <lineage>
        <taxon>Eukaryota</taxon>
        <taxon>Sar</taxon>
        <taxon>Stramenopiles</taxon>
        <taxon>Ochrophyta</taxon>
        <taxon>Eustigmatophyceae</taxon>
        <taxon>Eustigmatales</taxon>
        <taxon>Monodopsidaceae</taxon>
        <taxon>Microchloropsis</taxon>
        <taxon>Microchloropsis salina</taxon>
    </lineage>
</organism>
<feature type="compositionally biased region" description="Acidic residues" evidence="1">
    <location>
        <begin position="456"/>
        <end position="465"/>
    </location>
</feature>
<keyword evidence="3" id="KW-1185">Reference proteome</keyword>
<reference evidence="2 3" key="1">
    <citation type="submission" date="2019-01" db="EMBL/GenBank/DDBJ databases">
        <title>Nuclear Genome Assembly of the Microalgal Biofuel strain Nannochloropsis salina CCMP1776.</title>
        <authorList>
            <person name="Hovde B."/>
        </authorList>
    </citation>
    <scope>NUCLEOTIDE SEQUENCE [LARGE SCALE GENOMIC DNA]</scope>
    <source>
        <strain evidence="2 3">CCMP1776</strain>
    </source>
</reference>
<dbReference type="OrthoDB" id="10517888at2759"/>
<name>A0A4D9CNZ7_9STRA</name>
<feature type="compositionally biased region" description="Basic and acidic residues" evidence="1">
    <location>
        <begin position="368"/>
        <end position="380"/>
    </location>
</feature>
<comment type="caution">
    <text evidence="2">The sequence shown here is derived from an EMBL/GenBank/DDBJ whole genome shotgun (WGS) entry which is preliminary data.</text>
</comment>
<proteinExistence type="predicted"/>
<dbReference type="AlphaFoldDB" id="A0A4D9CNZ7"/>
<feature type="compositionally biased region" description="Low complexity" evidence="1">
    <location>
        <begin position="36"/>
        <end position="49"/>
    </location>
</feature>
<feature type="compositionally biased region" description="Basic and acidic residues" evidence="1">
    <location>
        <begin position="278"/>
        <end position="289"/>
    </location>
</feature>
<sequence length="489" mass="53230">MLFRAPSRPSIPKLVLMAASAPSLAPQTPQSQLIGSEPVSPPAKASSPPRLGRVEAMSLLQSLVDTLRFEQGGDGSTLSAPPSVPPSVQPSLVEEEVEPFYALAQRCRQSDLPDMVLELDEMDRSGWSLDRQYYLPFMDQLGYDALNLEKTLEPFRLSVGYLEADDEVLAALLLAFQRRGLSLLKGAEILAGFGVGISPMQMTYLRLDQPKKTYRDERKALLASYEMRSTIADLGWLKLDSEYDSPQVEARRYKDFARKLLSFFHGHREEIAQVRKLRESRAKDADKMTIRSSPSPGKATPGREVMGPEGRGREARVMESEDEAKVGGKSKAGRREAKGERLKRQLSKLKEKREGGGVEGGGVLALKGVERGLEGRKEGGRGAPTATVVKDQRAQARSLFGGGGGGGGGEGGGGGRRGKALRPEGFTVEEGMEEAEEERGLRSTPGAREDKGREGEGEEEEEEVEVLATAPQKHKVRQASRGETEPSEG</sequence>
<gene>
    <name evidence="2" type="ORF">NSK_007773</name>
</gene>
<feature type="region of interest" description="Disordered" evidence="1">
    <location>
        <begin position="278"/>
        <end position="489"/>
    </location>
</feature>
<feature type="compositionally biased region" description="Basic and acidic residues" evidence="1">
    <location>
        <begin position="310"/>
        <end position="326"/>
    </location>
</feature>
<feature type="compositionally biased region" description="Gly residues" evidence="1">
    <location>
        <begin position="400"/>
        <end position="415"/>
    </location>
</feature>
<feature type="region of interest" description="Disordered" evidence="1">
    <location>
        <begin position="25"/>
        <end position="50"/>
    </location>
</feature>
<protein>
    <submittedName>
        <fullName evidence="2">Uncharacterized protein</fullName>
    </submittedName>
</protein>
<feature type="compositionally biased region" description="Basic and acidic residues" evidence="1">
    <location>
        <begin position="333"/>
        <end position="356"/>
    </location>
</feature>
<accession>A0A4D9CNZ7</accession>
<evidence type="ECO:0000313" key="2">
    <source>
        <dbReference type="EMBL" id="TFJ80882.1"/>
    </source>
</evidence>
<evidence type="ECO:0000313" key="3">
    <source>
        <dbReference type="Proteomes" id="UP000355283"/>
    </source>
</evidence>
<dbReference type="EMBL" id="SDOX01000149">
    <property type="protein sequence ID" value="TFJ80882.1"/>
    <property type="molecule type" value="Genomic_DNA"/>
</dbReference>
<feature type="compositionally biased region" description="Polar residues" evidence="1">
    <location>
        <begin position="25"/>
        <end position="34"/>
    </location>
</feature>
<evidence type="ECO:0000256" key="1">
    <source>
        <dbReference type="SAM" id="MobiDB-lite"/>
    </source>
</evidence>
<feature type="compositionally biased region" description="Basic and acidic residues" evidence="1">
    <location>
        <begin position="480"/>
        <end position="489"/>
    </location>
</feature>
<dbReference type="Proteomes" id="UP000355283">
    <property type="component" value="Unassembled WGS sequence"/>
</dbReference>